<dbReference type="InterPro" id="IPR001226">
    <property type="entry name" value="Flavodoxin_CS"/>
</dbReference>
<dbReference type="PATRIC" id="fig|1227493.4.peg.3683"/>
<dbReference type="Proteomes" id="UP000011519">
    <property type="component" value="Unassembled WGS sequence"/>
</dbReference>
<dbReference type="PROSITE" id="PS50902">
    <property type="entry name" value="FLAVODOXIN_LIKE"/>
    <property type="match status" value="1"/>
</dbReference>
<dbReference type="PROSITE" id="PS00201">
    <property type="entry name" value="FLAVODOXIN"/>
    <property type="match status" value="1"/>
</dbReference>
<organism evidence="2 3">
    <name type="scientific">Natrialba hulunbeirensis JCM 10989</name>
    <dbReference type="NCBI Taxonomy" id="1227493"/>
    <lineage>
        <taxon>Archaea</taxon>
        <taxon>Methanobacteriati</taxon>
        <taxon>Methanobacteriota</taxon>
        <taxon>Stenosarchaea group</taxon>
        <taxon>Halobacteria</taxon>
        <taxon>Halobacteriales</taxon>
        <taxon>Natrialbaceae</taxon>
        <taxon>Natrialba</taxon>
    </lineage>
</organism>
<protein>
    <submittedName>
        <fullName evidence="2">Flavodoxin/nitric oxide synthase</fullName>
    </submittedName>
</protein>
<sequence>MLSFLIYYGTGEGQTATVADRIADVLRDRGHDATAINAAEDSGSRDLESFDAVLVGASVHMGTHQSAVSEFVRTEREALASRPTAFFQLSLASAVDDESARADAAEYVDEFLEKTDWQPDRIGLFGGALRYSKYGFLKRLVMKRIAKGATGDSDTSQDYEYTDWHEVEAFTADFAAFVEGRLDAPAASDRTQEQDRA</sequence>
<name>L9ZP83_9EURY</name>
<accession>L9ZP83</accession>
<dbReference type="GO" id="GO:0070819">
    <property type="term" value="F:menaquinone-dependent protoporphyrinogen oxidase activity"/>
    <property type="evidence" value="ECO:0007669"/>
    <property type="project" value="TreeGrafter"/>
</dbReference>
<comment type="caution">
    <text evidence="2">The sequence shown here is derived from an EMBL/GenBank/DDBJ whole genome shotgun (WGS) entry which is preliminary data.</text>
</comment>
<dbReference type="InterPro" id="IPR052200">
    <property type="entry name" value="Protoporphyrinogen_IX_DH"/>
</dbReference>
<keyword evidence="3" id="KW-1185">Reference proteome</keyword>
<dbReference type="STRING" id="1227493.C483_18303"/>
<dbReference type="Gene3D" id="3.40.50.360">
    <property type="match status" value="1"/>
</dbReference>
<dbReference type="GO" id="GO:0010181">
    <property type="term" value="F:FMN binding"/>
    <property type="evidence" value="ECO:0007669"/>
    <property type="project" value="InterPro"/>
</dbReference>
<feature type="domain" description="Flavodoxin-like" evidence="1">
    <location>
        <begin position="4"/>
        <end position="169"/>
    </location>
</feature>
<dbReference type="OrthoDB" id="103611at2157"/>
<dbReference type="InterPro" id="IPR029039">
    <property type="entry name" value="Flavoprotein-like_sf"/>
</dbReference>
<dbReference type="AlphaFoldDB" id="L9ZP83"/>
<gene>
    <name evidence="2" type="ORF">C483_18303</name>
</gene>
<dbReference type="Pfam" id="PF12724">
    <property type="entry name" value="Flavodoxin_5"/>
    <property type="match status" value="1"/>
</dbReference>
<evidence type="ECO:0000259" key="1">
    <source>
        <dbReference type="PROSITE" id="PS50902"/>
    </source>
</evidence>
<proteinExistence type="predicted"/>
<dbReference type="PANTHER" id="PTHR38030">
    <property type="entry name" value="PROTOPORPHYRINOGEN IX DEHYDROGENASE [MENAQUINONE]"/>
    <property type="match status" value="1"/>
</dbReference>
<evidence type="ECO:0000313" key="2">
    <source>
        <dbReference type="EMBL" id="ELY87876.1"/>
    </source>
</evidence>
<dbReference type="GO" id="GO:0006783">
    <property type="term" value="P:heme biosynthetic process"/>
    <property type="evidence" value="ECO:0007669"/>
    <property type="project" value="TreeGrafter"/>
</dbReference>
<dbReference type="EMBL" id="AOIM01000041">
    <property type="protein sequence ID" value="ELY87876.1"/>
    <property type="molecule type" value="Genomic_DNA"/>
</dbReference>
<dbReference type="GO" id="GO:0009055">
    <property type="term" value="F:electron transfer activity"/>
    <property type="evidence" value="ECO:0007669"/>
    <property type="project" value="InterPro"/>
</dbReference>
<evidence type="ECO:0000313" key="3">
    <source>
        <dbReference type="Proteomes" id="UP000011519"/>
    </source>
</evidence>
<dbReference type="InterPro" id="IPR026816">
    <property type="entry name" value="Flavodoxin_dom"/>
</dbReference>
<dbReference type="InterPro" id="IPR008254">
    <property type="entry name" value="Flavodoxin/NO_synth"/>
</dbReference>
<dbReference type="PANTHER" id="PTHR38030:SF2">
    <property type="entry name" value="PROTOPORPHYRINOGEN IX DEHYDROGENASE [QUINONE]"/>
    <property type="match status" value="1"/>
</dbReference>
<reference evidence="2 3" key="1">
    <citation type="journal article" date="2014" name="PLoS Genet.">
        <title>Phylogenetically driven sequencing of extremely halophilic archaea reveals strategies for static and dynamic osmo-response.</title>
        <authorList>
            <person name="Becker E.A."/>
            <person name="Seitzer P.M."/>
            <person name="Tritt A."/>
            <person name="Larsen D."/>
            <person name="Krusor M."/>
            <person name="Yao A.I."/>
            <person name="Wu D."/>
            <person name="Madern D."/>
            <person name="Eisen J.A."/>
            <person name="Darling A.E."/>
            <person name="Facciotti M.T."/>
        </authorList>
    </citation>
    <scope>NUCLEOTIDE SEQUENCE [LARGE SCALE GENOMIC DNA]</scope>
    <source>
        <strain evidence="2 3">JCM 10989</strain>
    </source>
</reference>
<dbReference type="SUPFAM" id="SSF52218">
    <property type="entry name" value="Flavoproteins"/>
    <property type="match status" value="1"/>
</dbReference>
<dbReference type="RefSeq" id="WP_006654789.1">
    <property type="nucleotide sequence ID" value="NZ_AOIM01000041.1"/>
</dbReference>